<dbReference type="InterPro" id="IPR008936">
    <property type="entry name" value="Rho_GTPase_activation_prot"/>
</dbReference>
<keyword evidence="7" id="KW-1185">Reference proteome</keyword>
<dbReference type="InterPro" id="IPR050729">
    <property type="entry name" value="Rho-GAP"/>
</dbReference>
<feature type="domain" description="F-BAR" evidence="5">
    <location>
        <begin position="1"/>
        <end position="263"/>
    </location>
</feature>
<evidence type="ECO:0000259" key="4">
    <source>
        <dbReference type="PROSITE" id="PS50238"/>
    </source>
</evidence>
<dbReference type="PANTHER" id="PTHR23176">
    <property type="entry name" value="RHO/RAC/CDC GTPASE-ACTIVATING PROTEIN"/>
    <property type="match status" value="1"/>
</dbReference>
<proteinExistence type="predicted"/>
<organism evidence="6 7">
    <name type="scientific">Piedraia hortae CBS 480.64</name>
    <dbReference type="NCBI Taxonomy" id="1314780"/>
    <lineage>
        <taxon>Eukaryota</taxon>
        <taxon>Fungi</taxon>
        <taxon>Dikarya</taxon>
        <taxon>Ascomycota</taxon>
        <taxon>Pezizomycotina</taxon>
        <taxon>Dothideomycetes</taxon>
        <taxon>Dothideomycetidae</taxon>
        <taxon>Capnodiales</taxon>
        <taxon>Piedraiaceae</taxon>
        <taxon>Piedraia</taxon>
    </lineage>
</organism>
<dbReference type="EMBL" id="MU005972">
    <property type="protein sequence ID" value="KAF2861468.1"/>
    <property type="molecule type" value="Genomic_DNA"/>
</dbReference>
<evidence type="ECO:0000313" key="7">
    <source>
        <dbReference type="Proteomes" id="UP000799421"/>
    </source>
</evidence>
<dbReference type="InterPro" id="IPR031160">
    <property type="entry name" value="F_BAR_dom"/>
</dbReference>
<dbReference type="Pfam" id="PF00620">
    <property type="entry name" value="RhoGAP"/>
    <property type="match status" value="1"/>
</dbReference>
<dbReference type="PROSITE" id="PS51741">
    <property type="entry name" value="F_BAR"/>
    <property type="match status" value="1"/>
</dbReference>
<dbReference type="GO" id="GO:0005938">
    <property type="term" value="C:cell cortex"/>
    <property type="evidence" value="ECO:0007669"/>
    <property type="project" value="UniProtKB-ARBA"/>
</dbReference>
<evidence type="ECO:0000259" key="5">
    <source>
        <dbReference type="PROSITE" id="PS51741"/>
    </source>
</evidence>
<dbReference type="Proteomes" id="UP000799421">
    <property type="component" value="Unassembled WGS sequence"/>
</dbReference>
<evidence type="ECO:0000256" key="3">
    <source>
        <dbReference type="SAM" id="MobiDB-lite"/>
    </source>
</evidence>
<evidence type="ECO:0000256" key="1">
    <source>
        <dbReference type="ARBA" id="ARBA00022468"/>
    </source>
</evidence>
<feature type="region of interest" description="Disordered" evidence="3">
    <location>
        <begin position="288"/>
        <end position="355"/>
    </location>
</feature>
<dbReference type="Pfam" id="PF00611">
    <property type="entry name" value="FCH"/>
    <property type="match status" value="1"/>
</dbReference>
<dbReference type="Gene3D" id="1.10.555.10">
    <property type="entry name" value="Rho GTPase activation protein"/>
    <property type="match status" value="1"/>
</dbReference>
<dbReference type="GO" id="GO:0005096">
    <property type="term" value="F:GTPase activator activity"/>
    <property type="evidence" value="ECO:0007669"/>
    <property type="project" value="UniProtKB-KW"/>
</dbReference>
<dbReference type="GO" id="GO:0007165">
    <property type="term" value="P:signal transduction"/>
    <property type="evidence" value="ECO:0007669"/>
    <property type="project" value="InterPro"/>
</dbReference>
<keyword evidence="1" id="KW-0343">GTPase activation</keyword>
<dbReference type="FunFam" id="1.20.1270.60:FF:000063">
    <property type="entry name" value="Rho GTPase activator"/>
    <property type="match status" value="1"/>
</dbReference>
<dbReference type="InterPro" id="IPR027267">
    <property type="entry name" value="AH/BAR_dom_sf"/>
</dbReference>
<evidence type="ECO:0000256" key="2">
    <source>
        <dbReference type="PROSITE-ProRule" id="PRU01077"/>
    </source>
</evidence>
<evidence type="ECO:0000313" key="6">
    <source>
        <dbReference type="EMBL" id="KAF2861468.1"/>
    </source>
</evidence>
<keyword evidence="2" id="KW-0175">Coiled coil</keyword>
<name>A0A6A7C421_9PEZI</name>
<dbReference type="Gene3D" id="1.20.1270.60">
    <property type="entry name" value="Arfaptin homology (AH) domain/BAR domain"/>
    <property type="match status" value="1"/>
</dbReference>
<dbReference type="PROSITE" id="PS50238">
    <property type="entry name" value="RHOGAP"/>
    <property type="match status" value="1"/>
</dbReference>
<dbReference type="InterPro" id="IPR000198">
    <property type="entry name" value="RhoGAP_dom"/>
</dbReference>
<feature type="compositionally biased region" description="Low complexity" evidence="3">
    <location>
        <begin position="289"/>
        <end position="304"/>
    </location>
</feature>
<dbReference type="SUPFAM" id="SSF103657">
    <property type="entry name" value="BAR/IMD domain-like"/>
    <property type="match status" value="1"/>
</dbReference>
<dbReference type="SUPFAM" id="SSF48350">
    <property type="entry name" value="GTPase activation domain, GAP"/>
    <property type="match status" value="1"/>
</dbReference>
<dbReference type="OrthoDB" id="437889at2759"/>
<dbReference type="SMART" id="SM00324">
    <property type="entry name" value="RhoGAP"/>
    <property type="match status" value="1"/>
</dbReference>
<feature type="domain" description="Rho-GAP" evidence="4">
    <location>
        <begin position="385"/>
        <end position="575"/>
    </location>
</feature>
<feature type="compositionally biased region" description="Polar residues" evidence="3">
    <location>
        <begin position="310"/>
        <end position="320"/>
    </location>
</feature>
<dbReference type="AlphaFoldDB" id="A0A6A7C421"/>
<dbReference type="InterPro" id="IPR001060">
    <property type="entry name" value="FCH_dom"/>
</dbReference>
<protein>
    <submittedName>
        <fullName evidence="6">Putative Rho GTPase activator</fullName>
    </submittedName>
</protein>
<reference evidence="6" key="1">
    <citation type="journal article" date="2020" name="Stud. Mycol.">
        <title>101 Dothideomycetes genomes: a test case for predicting lifestyles and emergence of pathogens.</title>
        <authorList>
            <person name="Haridas S."/>
            <person name="Albert R."/>
            <person name="Binder M."/>
            <person name="Bloem J."/>
            <person name="Labutti K."/>
            <person name="Salamov A."/>
            <person name="Andreopoulos B."/>
            <person name="Baker S."/>
            <person name="Barry K."/>
            <person name="Bills G."/>
            <person name="Bluhm B."/>
            <person name="Cannon C."/>
            <person name="Castanera R."/>
            <person name="Culley D."/>
            <person name="Daum C."/>
            <person name="Ezra D."/>
            <person name="Gonzalez J."/>
            <person name="Henrissat B."/>
            <person name="Kuo A."/>
            <person name="Liang C."/>
            <person name="Lipzen A."/>
            <person name="Lutzoni F."/>
            <person name="Magnuson J."/>
            <person name="Mondo S."/>
            <person name="Nolan M."/>
            <person name="Ohm R."/>
            <person name="Pangilinan J."/>
            <person name="Park H.-J."/>
            <person name="Ramirez L."/>
            <person name="Alfaro M."/>
            <person name="Sun H."/>
            <person name="Tritt A."/>
            <person name="Yoshinaga Y."/>
            <person name="Zwiers L.-H."/>
            <person name="Turgeon B."/>
            <person name="Goodwin S."/>
            <person name="Spatafora J."/>
            <person name="Crous P."/>
            <person name="Grigoriev I."/>
        </authorList>
    </citation>
    <scope>NUCLEOTIDE SEQUENCE</scope>
    <source>
        <strain evidence="6">CBS 480.64</strain>
    </source>
</reference>
<dbReference type="SMART" id="SM00055">
    <property type="entry name" value="FCH"/>
    <property type="match status" value="1"/>
</dbReference>
<dbReference type="PANTHER" id="PTHR23176:SF136">
    <property type="entry name" value="RHO GTPASE ACTIVATOR (RGD1)"/>
    <property type="match status" value="1"/>
</dbReference>
<accession>A0A6A7C421</accession>
<gene>
    <name evidence="6" type="ORF">K470DRAFT_281491</name>
</gene>
<sequence length="578" mass="64075">MYSDIGITTLLNRLKQSIASARDFAAFLKRRSKLEEDHAAGLKNVARIQLELVRRAESRGESYAAQLTEALRTHERMSDNGMQFALSLHQMHEDLNVLSSNMERDRKTLKRDGLDAEKRAADALAAMSKAKARYDGLAEDYDRARTGDAKGRRIGLKGPKSAEQYESDLLRKVQAADADYEEKVRLAKSQRETLLNEQRPRIVRALEELCRECDSGLTLQLQKYAAFNEKLLLGNGIAVSPLQAKDGRRGLRDLIYDIDNDADFQSYMTRHQAKVPPRPSEIQYEKHSTFAPKTQQPAQPTPTQLPVRGTSASQPGSASSRLGAMLPGPIVAPSQPMDYHDDAEQPRSPISPVQPAHNIQPVAASAPAPAPPLAERPPLRPVFGVSLNDLFARDQSAVPIVVIQCILAVDHFGLNVEGIYRLSGTSSHVTALRNTFDNNPGNLDFRNPESFHHDVNAVTTLMKQFFRELPDPLFPQNDYATFIAAGKVADDATRRDSLHQAINDLPDPHYATLRALVLHLHRVMMHERSNRMGSANLALCLAPSLMGTHKDSQVSDAALQTRVVQTILDNATAIFDED</sequence>